<dbReference type="AlphaFoldDB" id="A0A811U719"/>
<sequence length="178" mass="20687">MSNFRAKPILSVADCNQRLSRFGHQQILRLYSLVFNWNCAKFRNNLVVDEDGSIALQRKDDGITNGLEYESPDYTPKLANLEITQWTEKKISITAAFNSRKNNQQQKDFCYGYCTCKWRTFSRMYKHFQPSALLSTFDQIRKRENLKRISASYRGNYAMDIWTLIGILILATVTNSSS</sequence>
<gene>
    <name evidence="1" type="ORF">CCAP1982_LOCUS2741</name>
</gene>
<reference evidence="1" key="1">
    <citation type="submission" date="2020-11" db="EMBL/GenBank/DDBJ databases">
        <authorList>
            <person name="Whitehead M."/>
        </authorList>
    </citation>
    <scope>NUCLEOTIDE SEQUENCE</scope>
    <source>
        <strain evidence="1">EGII</strain>
    </source>
</reference>
<protein>
    <submittedName>
        <fullName evidence="1">(Mediterranean fruit fly) hypothetical protein</fullName>
    </submittedName>
</protein>
<dbReference type="Proteomes" id="UP000606786">
    <property type="component" value="Unassembled WGS sequence"/>
</dbReference>
<comment type="caution">
    <text evidence="1">The sequence shown here is derived from an EMBL/GenBank/DDBJ whole genome shotgun (WGS) entry which is preliminary data.</text>
</comment>
<evidence type="ECO:0000313" key="2">
    <source>
        <dbReference type="Proteomes" id="UP000606786"/>
    </source>
</evidence>
<name>A0A811U719_CERCA</name>
<keyword evidence="2" id="KW-1185">Reference proteome</keyword>
<dbReference type="EMBL" id="CAJHJT010000001">
    <property type="protein sequence ID" value="CAD6993956.1"/>
    <property type="molecule type" value="Genomic_DNA"/>
</dbReference>
<evidence type="ECO:0000313" key="1">
    <source>
        <dbReference type="EMBL" id="CAD6993956.1"/>
    </source>
</evidence>
<accession>A0A811U719</accession>
<proteinExistence type="predicted"/>
<organism evidence="1 2">
    <name type="scientific">Ceratitis capitata</name>
    <name type="common">Mediterranean fruit fly</name>
    <name type="synonym">Tephritis capitata</name>
    <dbReference type="NCBI Taxonomy" id="7213"/>
    <lineage>
        <taxon>Eukaryota</taxon>
        <taxon>Metazoa</taxon>
        <taxon>Ecdysozoa</taxon>
        <taxon>Arthropoda</taxon>
        <taxon>Hexapoda</taxon>
        <taxon>Insecta</taxon>
        <taxon>Pterygota</taxon>
        <taxon>Neoptera</taxon>
        <taxon>Endopterygota</taxon>
        <taxon>Diptera</taxon>
        <taxon>Brachycera</taxon>
        <taxon>Muscomorpha</taxon>
        <taxon>Tephritoidea</taxon>
        <taxon>Tephritidae</taxon>
        <taxon>Ceratitis</taxon>
        <taxon>Ceratitis</taxon>
    </lineage>
</organism>